<dbReference type="GO" id="GO:0008270">
    <property type="term" value="F:zinc ion binding"/>
    <property type="evidence" value="ECO:0007669"/>
    <property type="project" value="UniProtKB-KW"/>
</dbReference>
<dbReference type="InterPro" id="IPR004146">
    <property type="entry name" value="DC1"/>
</dbReference>
<feature type="region of interest" description="Disordered" evidence="5">
    <location>
        <begin position="210"/>
        <end position="238"/>
    </location>
</feature>
<keyword evidence="2" id="KW-0677">Repeat</keyword>
<feature type="region of interest" description="Disordered" evidence="5">
    <location>
        <begin position="421"/>
        <end position="442"/>
    </location>
</feature>
<organism evidence="7 8">
    <name type="scientific">Solanum pinnatisectum</name>
    <name type="common">tansyleaf nightshade</name>
    <dbReference type="NCBI Taxonomy" id="50273"/>
    <lineage>
        <taxon>Eukaryota</taxon>
        <taxon>Viridiplantae</taxon>
        <taxon>Streptophyta</taxon>
        <taxon>Embryophyta</taxon>
        <taxon>Tracheophyta</taxon>
        <taxon>Spermatophyta</taxon>
        <taxon>Magnoliopsida</taxon>
        <taxon>eudicotyledons</taxon>
        <taxon>Gunneridae</taxon>
        <taxon>Pentapetalae</taxon>
        <taxon>asterids</taxon>
        <taxon>lamiids</taxon>
        <taxon>Solanales</taxon>
        <taxon>Solanaceae</taxon>
        <taxon>Solanoideae</taxon>
        <taxon>Solaneae</taxon>
        <taxon>Solanum</taxon>
    </lineage>
</organism>
<feature type="domain" description="Zinc finger PHD-type" evidence="6">
    <location>
        <begin position="151"/>
        <end position="270"/>
    </location>
</feature>
<gene>
    <name evidence="7" type="ORF">R3W88_002033</name>
</gene>
<sequence>MGRGKQTCQGKQHFSHPHILKPIVNPTETLTCNVCEQPNITSNFYGCNTCQYFLHENCLNAPRFLDHPSHSSHHLTLLPVPTYSNRSFTCKACGTAGTGCSFSCACCDFDIHMQCALLPQTVVLPQQHYHELELIFESPYDDDTDENTVFVCDVCHNNADLNNWLYYCADCDFGTHLECANSKSVRQQEPKKLQVNKSRGNRVIIRKTEEEPIKIQETNQKEEVEDEDKEEEEDGGVTNEVKKMKHFSHSHALEVSEVQETEEIICSGCEDKLCGTAYKCTKRNCEFTLHKSCFELPKKLQHYSHPNHPLTLHPTLPERDSMYFGCNACGEEPKSFVYECFKCNFSLHAKCATSWPETVTREDHQHSLAIQYKWPFSSDEYVNIFCEVCCGLCNDSNWLYYCGECKFGTHLKCATVKKEDGSNLENEEEEEEEEEEEDYENMSDEQKLLMLTIKAQGQQARLNFQTQMAYMNAQTMANMFRHRYY</sequence>
<feature type="domain" description="Zinc finger PHD-type" evidence="6">
    <location>
        <begin position="325"/>
        <end position="390"/>
    </location>
</feature>
<evidence type="ECO:0000256" key="4">
    <source>
        <dbReference type="ARBA" id="ARBA00022833"/>
    </source>
</evidence>
<dbReference type="InterPro" id="IPR011011">
    <property type="entry name" value="Znf_FYVE_PHD"/>
</dbReference>
<dbReference type="InterPro" id="IPR001965">
    <property type="entry name" value="Znf_PHD"/>
</dbReference>
<evidence type="ECO:0000313" key="8">
    <source>
        <dbReference type="Proteomes" id="UP001311915"/>
    </source>
</evidence>
<dbReference type="InterPro" id="IPR046349">
    <property type="entry name" value="C1-like_sf"/>
</dbReference>
<evidence type="ECO:0000259" key="6">
    <source>
        <dbReference type="SMART" id="SM00249"/>
    </source>
</evidence>
<name>A0AAV9MK88_9SOLN</name>
<feature type="compositionally biased region" description="Acidic residues" evidence="5">
    <location>
        <begin position="425"/>
        <end position="442"/>
    </location>
</feature>
<dbReference type="Pfam" id="PF03107">
    <property type="entry name" value="C1_2"/>
    <property type="match status" value="5"/>
</dbReference>
<dbReference type="Proteomes" id="UP001311915">
    <property type="component" value="Unassembled WGS sequence"/>
</dbReference>
<accession>A0AAV9MK88</accession>
<feature type="compositionally biased region" description="Acidic residues" evidence="5">
    <location>
        <begin position="223"/>
        <end position="235"/>
    </location>
</feature>
<dbReference type="SUPFAM" id="SSF57889">
    <property type="entry name" value="Cysteine-rich domain"/>
    <property type="match status" value="3"/>
</dbReference>
<proteinExistence type="predicted"/>
<dbReference type="PANTHER" id="PTHR46288">
    <property type="entry name" value="PHORBOL-ESTER/DAG-TYPE DOMAIN-CONTAINING PROTEIN"/>
    <property type="match status" value="1"/>
</dbReference>
<evidence type="ECO:0000313" key="7">
    <source>
        <dbReference type="EMBL" id="KAK4738336.1"/>
    </source>
</evidence>
<keyword evidence="3" id="KW-0863">Zinc-finger</keyword>
<evidence type="ECO:0000256" key="1">
    <source>
        <dbReference type="ARBA" id="ARBA00022723"/>
    </source>
</evidence>
<feature type="domain" description="Zinc finger PHD-type" evidence="6">
    <location>
        <begin position="31"/>
        <end position="94"/>
    </location>
</feature>
<evidence type="ECO:0000256" key="3">
    <source>
        <dbReference type="ARBA" id="ARBA00022771"/>
    </source>
</evidence>
<reference evidence="7 8" key="1">
    <citation type="submission" date="2023-10" db="EMBL/GenBank/DDBJ databases">
        <title>Genome-Wide Identification Analysis in wild type Solanum Pinnatisectum Reveals Some Genes Defensing Phytophthora Infestans.</title>
        <authorList>
            <person name="Sun C."/>
        </authorList>
    </citation>
    <scope>NUCLEOTIDE SEQUENCE [LARGE SCALE GENOMIC DNA]</scope>
    <source>
        <strain evidence="7">LQN</strain>
        <tissue evidence="7">Leaf</tissue>
    </source>
</reference>
<evidence type="ECO:0000256" key="5">
    <source>
        <dbReference type="SAM" id="MobiDB-lite"/>
    </source>
</evidence>
<dbReference type="PANTHER" id="PTHR46288:SF42">
    <property type="entry name" value="ZINC FINGER PHD-TYPE DOMAIN-CONTAINING PROTEIN"/>
    <property type="match status" value="1"/>
</dbReference>
<dbReference type="SMART" id="SM00249">
    <property type="entry name" value="PHD"/>
    <property type="match status" value="3"/>
</dbReference>
<comment type="caution">
    <text evidence="7">The sequence shown here is derived from an EMBL/GenBank/DDBJ whole genome shotgun (WGS) entry which is preliminary data.</text>
</comment>
<keyword evidence="8" id="KW-1185">Reference proteome</keyword>
<keyword evidence="1" id="KW-0479">Metal-binding</keyword>
<dbReference type="SUPFAM" id="SSF57903">
    <property type="entry name" value="FYVE/PHD zinc finger"/>
    <property type="match status" value="1"/>
</dbReference>
<dbReference type="EMBL" id="JAWPEI010000001">
    <property type="protein sequence ID" value="KAK4738336.1"/>
    <property type="molecule type" value="Genomic_DNA"/>
</dbReference>
<evidence type="ECO:0000256" key="2">
    <source>
        <dbReference type="ARBA" id="ARBA00022737"/>
    </source>
</evidence>
<feature type="compositionally biased region" description="Basic and acidic residues" evidence="5">
    <location>
        <begin position="210"/>
        <end position="222"/>
    </location>
</feature>
<keyword evidence="4" id="KW-0862">Zinc</keyword>
<protein>
    <recommendedName>
        <fullName evidence="6">Zinc finger PHD-type domain-containing protein</fullName>
    </recommendedName>
</protein>
<dbReference type="AlphaFoldDB" id="A0AAV9MK88"/>